<comment type="similarity">
    <text evidence="1 2">Belongs to the cytochrome P450 family.</text>
</comment>
<dbReference type="PRINTS" id="PR00359">
    <property type="entry name" value="BP450"/>
</dbReference>
<evidence type="ECO:0000313" key="4">
    <source>
        <dbReference type="EMBL" id="GAA2939166.1"/>
    </source>
</evidence>
<name>A0ABN3X7Z9_9ACTN</name>
<keyword evidence="2" id="KW-0560">Oxidoreductase</keyword>
<proteinExistence type="inferred from homology"/>
<dbReference type="PROSITE" id="PS00086">
    <property type="entry name" value="CYTOCHROME_P450"/>
    <property type="match status" value="1"/>
</dbReference>
<dbReference type="EMBL" id="BAAAUD010000025">
    <property type="protein sequence ID" value="GAA2939166.1"/>
    <property type="molecule type" value="Genomic_DNA"/>
</dbReference>
<dbReference type="PANTHER" id="PTHR46696:SF1">
    <property type="entry name" value="CYTOCHROME P450 YJIB-RELATED"/>
    <property type="match status" value="1"/>
</dbReference>
<comment type="caution">
    <text evidence="4">The sequence shown here is derived from an EMBL/GenBank/DDBJ whole genome shotgun (WGS) entry which is preliminary data.</text>
</comment>
<dbReference type="Pfam" id="PF00067">
    <property type="entry name" value="p450"/>
    <property type="match status" value="1"/>
</dbReference>
<evidence type="ECO:0000256" key="3">
    <source>
        <dbReference type="SAM" id="MobiDB-lite"/>
    </source>
</evidence>
<dbReference type="PROSITE" id="PS51257">
    <property type="entry name" value="PROKAR_LIPOPROTEIN"/>
    <property type="match status" value="1"/>
</dbReference>
<organism evidence="4 5">
    <name type="scientific">Streptomyces enissocaesilis</name>
    <dbReference type="NCBI Taxonomy" id="332589"/>
    <lineage>
        <taxon>Bacteria</taxon>
        <taxon>Bacillati</taxon>
        <taxon>Actinomycetota</taxon>
        <taxon>Actinomycetes</taxon>
        <taxon>Kitasatosporales</taxon>
        <taxon>Streptomycetaceae</taxon>
        <taxon>Streptomyces</taxon>
        <taxon>Streptomyces rochei group</taxon>
    </lineage>
</organism>
<dbReference type="InterPro" id="IPR001128">
    <property type="entry name" value="Cyt_P450"/>
</dbReference>
<feature type="region of interest" description="Disordered" evidence="3">
    <location>
        <begin position="91"/>
        <end position="117"/>
    </location>
</feature>
<dbReference type="Gene3D" id="1.10.630.10">
    <property type="entry name" value="Cytochrome P450"/>
    <property type="match status" value="1"/>
</dbReference>
<dbReference type="InterPro" id="IPR036396">
    <property type="entry name" value="Cyt_P450_sf"/>
</dbReference>
<dbReference type="InterPro" id="IPR017972">
    <property type="entry name" value="Cyt_P450_CS"/>
</dbReference>
<protein>
    <submittedName>
        <fullName evidence="4">Cytochrome P450</fullName>
    </submittedName>
</protein>
<accession>A0ABN3X7Z9</accession>
<keyword evidence="2" id="KW-0479">Metal-binding</keyword>
<keyword evidence="5" id="KW-1185">Reference proteome</keyword>
<evidence type="ECO:0000256" key="2">
    <source>
        <dbReference type="RuleBase" id="RU000461"/>
    </source>
</evidence>
<evidence type="ECO:0000313" key="5">
    <source>
        <dbReference type="Proteomes" id="UP001500403"/>
    </source>
</evidence>
<keyword evidence="2" id="KW-0503">Monooxygenase</keyword>
<dbReference type="RefSeq" id="WP_344494545.1">
    <property type="nucleotide sequence ID" value="NZ_BAAAUD010000025.1"/>
</dbReference>
<dbReference type="SUPFAM" id="SSF48264">
    <property type="entry name" value="Cytochrome P450"/>
    <property type="match status" value="1"/>
</dbReference>
<sequence length="428" mass="45873">MTEQLDRPAAGPGSPTTGSAVSGCPVSGGPAPDASLPDYPFTRPSALEPCPHYAKMRAGVPVGQVRMPSGDLAHLVTTYEDVKTVLSDPRFSREATTRPGAPRLGPAPQNFRSLLNMDPPEHTRVRKLVSREFTVRRVNELRPRIQEHTDRLLDAMEEAGPPADLIPALAFPLPVTMICELLGVPFEDRDRFAGWSAAFLATAGMPAEEVLASQIALRDYLAALVAEKRKRPGTDLMSALVSIHDAGDGRLDEQELIFLGISLLVAGHETTVNQIGNSVLALLTHPEQLAAVRSDPEKIGRAGEELLRMYPPGDEALLRIAVEDVELSGVLIPAGSAVLPSLGSANRDGGQFTDADTLDVTREINPHLSFGQGAHYCIGSGLARAELQISVATLLRRFPDLRLAVPESELPRPSGRLVHGVSALPVAW</sequence>
<dbReference type="PRINTS" id="PR00385">
    <property type="entry name" value="P450"/>
</dbReference>
<keyword evidence="2" id="KW-0349">Heme</keyword>
<dbReference type="PANTHER" id="PTHR46696">
    <property type="entry name" value="P450, PUTATIVE (EUROFUNG)-RELATED"/>
    <property type="match status" value="1"/>
</dbReference>
<evidence type="ECO:0000256" key="1">
    <source>
        <dbReference type="ARBA" id="ARBA00010617"/>
    </source>
</evidence>
<feature type="region of interest" description="Disordered" evidence="3">
    <location>
        <begin position="1"/>
        <end position="43"/>
    </location>
</feature>
<dbReference type="InterPro" id="IPR002397">
    <property type="entry name" value="Cyt_P450_B"/>
</dbReference>
<keyword evidence="2" id="KW-0408">Iron</keyword>
<reference evidence="4 5" key="1">
    <citation type="journal article" date="2019" name="Int. J. Syst. Evol. Microbiol.">
        <title>The Global Catalogue of Microorganisms (GCM) 10K type strain sequencing project: providing services to taxonomists for standard genome sequencing and annotation.</title>
        <authorList>
            <consortium name="The Broad Institute Genomics Platform"/>
            <consortium name="The Broad Institute Genome Sequencing Center for Infectious Disease"/>
            <person name="Wu L."/>
            <person name="Ma J."/>
        </authorList>
    </citation>
    <scope>NUCLEOTIDE SEQUENCE [LARGE SCALE GENOMIC DNA]</scope>
    <source>
        <strain evidence="4 5">JCM 9088</strain>
    </source>
</reference>
<dbReference type="Proteomes" id="UP001500403">
    <property type="component" value="Unassembled WGS sequence"/>
</dbReference>
<gene>
    <name evidence="4" type="ORF">GCM10010446_25740</name>
</gene>
<dbReference type="CDD" id="cd11031">
    <property type="entry name" value="Cyp158A-like"/>
    <property type="match status" value="1"/>
</dbReference>